<dbReference type="InterPro" id="IPR013740">
    <property type="entry name" value="Redoxin"/>
</dbReference>
<dbReference type="Gene3D" id="3.40.30.10">
    <property type="entry name" value="Glutaredoxin"/>
    <property type="match status" value="1"/>
</dbReference>
<dbReference type="InterPro" id="IPR013766">
    <property type="entry name" value="Thioredoxin_domain"/>
</dbReference>
<protein>
    <recommendedName>
        <fullName evidence="6">Glutathione-dependent peroxiredoxin</fullName>
        <ecNumber evidence="6">1.11.1.27</ecNumber>
    </recommendedName>
</protein>
<dbReference type="GO" id="GO:0034599">
    <property type="term" value="P:cellular response to oxidative stress"/>
    <property type="evidence" value="ECO:0007669"/>
    <property type="project" value="InterPro"/>
</dbReference>
<reference evidence="8" key="1">
    <citation type="submission" date="2022-10" db="EMBL/GenBank/DDBJ databases">
        <authorList>
            <person name="Yue Y."/>
        </authorList>
    </citation>
    <scope>NUCLEOTIDE SEQUENCE</scope>
    <source>
        <strain evidence="8">Z654</strain>
    </source>
</reference>
<dbReference type="FunFam" id="3.40.30.10:FF:000020">
    <property type="entry name" value="Peroxiredoxin"/>
    <property type="match status" value="1"/>
</dbReference>
<evidence type="ECO:0000256" key="3">
    <source>
        <dbReference type="ARBA" id="ARBA00023002"/>
    </source>
</evidence>
<dbReference type="AlphaFoldDB" id="A0AAE3J4M9"/>
<feature type="active site" description="Cysteine sulfenic acid (-SOH) intermediate" evidence="5">
    <location>
        <position position="49"/>
    </location>
</feature>
<dbReference type="GO" id="GO:0005737">
    <property type="term" value="C:cytoplasm"/>
    <property type="evidence" value="ECO:0007669"/>
    <property type="project" value="TreeGrafter"/>
</dbReference>
<dbReference type="RefSeq" id="WP_263954848.1">
    <property type="nucleotide sequence ID" value="NZ_JAOYFC010000004.1"/>
</dbReference>
<evidence type="ECO:0000256" key="5">
    <source>
        <dbReference type="PIRSR" id="PIRSR637944-1"/>
    </source>
</evidence>
<sequence>MKLEVGTKIPVETFPILKDGAPDSVDLKDKLQGRKVVIFGLPGAFTGTCSTKHLPSFIEAKDDFAAKGVDEIICVAVNDVFVMDVWAEQTSAKDAGITMLPDPESKFTSAIGMDFDVPELGFVKRSNRYAMLVEDGVVTALQVDEAGQCDLSTGNSFLAAI</sequence>
<accession>A0AAE3J4M9</accession>
<comment type="function">
    <text evidence="6">Thiol-specific peroxidase that catalyzes the reduction of hydrogen peroxide and organic hydroperoxides to water and alcohols, respectively. Plays a role in cell protection against oxidative stress by detoxifying peroxides.</text>
</comment>
<comment type="caution">
    <text evidence="8">The sequence shown here is derived from an EMBL/GenBank/DDBJ whole genome shotgun (WGS) entry which is preliminary data.</text>
</comment>
<dbReference type="EMBL" id="JAOYFC010000004">
    <property type="protein sequence ID" value="MCV6825887.1"/>
    <property type="molecule type" value="Genomic_DNA"/>
</dbReference>
<dbReference type="PANTHER" id="PTHR10430">
    <property type="entry name" value="PEROXIREDOXIN"/>
    <property type="match status" value="1"/>
</dbReference>
<name>A0AAE3J4M9_9RHOB</name>
<evidence type="ECO:0000256" key="2">
    <source>
        <dbReference type="ARBA" id="ARBA00022862"/>
    </source>
</evidence>
<dbReference type="InterPro" id="IPR036249">
    <property type="entry name" value="Thioredoxin-like_sf"/>
</dbReference>
<keyword evidence="2 6" id="KW-0049">Antioxidant</keyword>
<keyword evidence="3 6" id="KW-0560">Oxidoreductase</keyword>
<proteinExistence type="inferred from homology"/>
<comment type="catalytic activity">
    <reaction evidence="6">
        <text>a hydroperoxide + 2 glutathione = an alcohol + glutathione disulfide + H2O</text>
        <dbReference type="Rhea" id="RHEA:62632"/>
        <dbReference type="ChEBI" id="CHEBI:15377"/>
        <dbReference type="ChEBI" id="CHEBI:30879"/>
        <dbReference type="ChEBI" id="CHEBI:35924"/>
        <dbReference type="ChEBI" id="CHEBI:57925"/>
        <dbReference type="ChEBI" id="CHEBI:58297"/>
        <dbReference type="EC" id="1.11.1.27"/>
    </reaction>
</comment>
<evidence type="ECO:0000313" key="9">
    <source>
        <dbReference type="Proteomes" id="UP001208041"/>
    </source>
</evidence>
<evidence type="ECO:0000259" key="7">
    <source>
        <dbReference type="PROSITE" id="PS51352"/>
    </source>
</evidence>
<dbReference type="PANTHER" id="PTHR10430:SF16">
    <property type="entry name" value="PEROXIREDOXIN-5, MITOCHONDRIAL"/>
    <property type="match status" value="1"/>
</dbReference>
<keyword evidence="1 6" id="KW-0575">Peroxidase</keyword>
<dbReference type="GO" id="GO:0045454">
    <property type="term" value="P:cell redox homeostasis"/>
    <property type="evidence" value="ECO:0007669"/>
    <property type="project" value="TreeGrafter"/>
</dbReference>
<dbReference type="GO" id="GO:0042744">
    <property type="term" value="P:hydrogen peroxide catabolic process"/>
    <property type="evidence" value="ECO:0007669"/>
    <property type="project" value="TreeGrafter"/>
</dbReference>
<keyword evidence="4 6" id="KW-0676">Redox-active center</keyword>
<dbReference type="EC" id="1.11.1.27" evidence="6"/>
<comment type="similarity">
    <text evidence="6">Belongs to the peroxiredoxin family. Prx5 subfamily.</text>
</comment>
<evidence type="ECO:0000256" key="1">
    <source>
        <dbReference type="ARBA" id="ARBA00022559"/>
    </source>
</evidence>
<dbReference type="Pfam" id="PF08534">
    <property type="entry name" value="Redoxin"/>
    <property type="match status" value="1"/>
</dbReference>
<keyword evidence="9" id="KW-1185">Reference proteome</keyword>
<gene>
    <name evidence="8" type="ORF">OH136_15095</name>
</gene>
<feature type="domain" description="Thioredoxin" evidence="7">
    <location>
        <begin position="3"/>
        <end position="161"/>
    </location>
</feature>
<dbReference type="PROSITE" id="PS51352">
    <property type="entry name" value="THIOREDOXIN_2"/>
    <property type="match status" value="1"/>
</dbReference>
<dbReference type="GO" id="GO:0008379">
    <property type="term" value="F:thioredoxin peroxidase activity"/>
    <property type="evidence" value="ECO:0007669"/>
    <property type="project" value="InterPro"/>
</dbReference>
<dbReference type="SUPFAM" id="SSF52833">
    <property type="entry name" value="Thioredoxin-like"/>
    <property type="match status" value="1"/>
</dbReference>
<organism evidence="8 9">
    <name type="scientific">Halocynthiibacter halioticoli</name>
    <dbReference type="NCBI Taxonomy" id="2986804"/>
    <lineage>
        <taxon>Bacteria</taxon>
        <taxon>Pseudomonadati</taxon>
        <taxon>Pseudomonadota</taxon>
        <taxon>Alphaproteobacteria</taxon>
        <taxon>Rhodobacterales</taxon>
        <taxon>Paracoccaceae</taxon>
        <taxon>Halocynthiibacter</taxon>
    </lineage>
</organism>
<evidence type="ECO:0000313" key="8">
    <source>
        <dbReference type="EMBL" id="MCV6825887.1"/>
    </source>
</evidence>
<dbReference type="CDD" id="cd03013">
    <property type="entry name" value="PRX5_like"/>
    <property type="match status" value="1"/>
</dbReference>
<dbReference type="InterPro" id="IPR037944">
    <property type="entry name" value="PRX5-like"/>
</dbReference>
<dbReference type="Proteomes" id="UP001208041">
    <property type="component" value="Unassembled WGS sequence"/>
</dbReference>
<evidence type="ECO:0000256" key="4">
    <source>
        <dbReference type="ARBA" id="ARBA00023284"/>
    </source>
</evidence>
<evidence type="ECO:0000256" key="6">
    <source>
        <dbReference type="RuleBase" id="RU366011"/>
    </source>
</evidence>